<reference evidence="8" key="1">
    <citation type="journal article" date="2019" name="Int. J. Syst. Evol. Microbiol.">
        <title>The Global Catalogue of Microorganisms (GCM) 10K type strain sequencing project: providing services to taxonomists for standard genome sequencing and annotation.</title>
        <authorList>
            <consortium name="The Broad Institute Genomics Platform"/>
            <consortium name="The Broad Institute Genome Sequencing Center for Infectious Disease"/>
            <person name="Wu L."/>
            <person name="Ma J."/>
        </authorList>
    </citation>
    <scope>NUCLEOTIDE SEQUENCE [LARGE SCALE GENOMIC DNA]</scope>
    <source>
        <strain evidence="8">KACC 12507</strain>
    </source>
</reference>
<dbReference type="Pfam" id="PF22590">
    <property type="entry name" value="Cas3-like_C_2"/>
    <property type="match status" value="1"/>
</dbReference>
<sequence>MNVIIINESAKKAKKLASRVLANYLPNIGRNVFSGAITSEALNILQAKLNDVSSKNTCIACFKVSTRQRLELVWIVGSKLYHDEEGNFAFKYTHQLRPKEPMTDHIKLIRQFFITQTELAALLHDLGKNFIHFQEKIKRAVDGKAGPIADPVRHEYLSYQISKSIFNLADVSSATIAEGEILEYLSNLRIKLAEIKDNSASIDLLHMHLYTAEIPELWHKKTLHVFSPSLYLILSHHKMPFKKRSLKDTYQNQSDLESEDYGSLYQLFSKQEYILQNKGILEKLDALIERIQGYFEESEKLDSKPLQNLLASPNLFMMLSHFICRPSLVLADQHFSKQVVNEPDISIYRNPVANTYRVKESTNAFNQSLVSHLQGVAKLSRTTARFLFHSSFQNDFSSLPFIETSPKKLVKKVPARLAKFQWQNSAQQAVLEKIDYIEKGGFLGFVVAKTGAGKTVANLKIMSQANNHRNFRISYLLGMRSLTLQTFDEYKAMFNFDDSAMLGIIGSALTKQIHEKNKTNELQNVPKGDELNDHANDDLSNAEALELEESETELSHKLANIDNKIPDFLKSEGRFKKTQDIISSPILISTIDYLISGMNSPKSTASKYLIRLMSSDIILDEIDNYSEIQLLSIVRMITVSAMFGNKVLISSATLSPEHVSLIKKAYQYGYEQYLKIKGLSPQNNKVFIGLFTHFEQLNRVEASDTCDIDAFFADFSRDTKNAEQKHYIAQLCLPSDHIAGAYQCILDKALELADVHSTKILCADGEAIEFSTGLIKLCNVKHIIPMALALLNNELTITKNEDTLIKFACYHSKHFDAHKSYQEFVFSQLLKRKDDKDLVNTETWKTIEKQAKAKGAKKIVFILLASPIVDTGRDFDFDFAISEFRDHRGLVQTCGRVLRHRAIRDVKHRQLGAFNPNIWMLDRSLRSYEPNSNMPPYSGPGFQNSIEYSGGSIKQTTLSLADEYKDASALELSEFESGKAVNASIFMDTSHSSEARRLELEKIACISRNEDLKPEKLFAPQNVISSEFADGLSFRDSLKREDTCLFSLHEDEIKQVNIKPKSGEYSYLTDEASLLKFDFTPFKNKDLLLVQKSLIDVMRHYKLDDGRLQKLNVPHQSNKVGINRLIFHEYLGCM</sequence>
<dbReference type="Pfam" id="PF04851">
    <property type="entry name" value="ResIII"/>
    <property type="match status" value="1"/>
</dbReference>
<dbReference type="EMBL" id="JBHSGU010000005">
    <property type="protein sequence ID" value="MFC4700970.1"/>
    <property type="molecule type" value="Genomic_DNA"/>
</dbReference>
<comment type="caution">
    <text evidence="7">The sequence shown here is derived from an EMBL/GenBank/DDBJ whole genome shotgun (WGS) entry which is preliminary data.</text>
</comment>
<evidence type="ECO:0000313" key="7">
    <source>
        <dbReference type="EMBL" id="MFC4700970.1"/>
    </source>
</evidence>
<evidence type="ECO:0000256" key="4">
    <source>
        <dbReference type="ARBA" id="ARBA00022840"/>
    </source>
</evidence>
<keyword evidence="1" id="KW-0547">Nucleotide-binding</keyword>
<keyword evidence="8" id="KW-1185">Reference proteome</keyword>
<proteinExistence type="predicted"/>
<dbReference type="SMART" id="SM00487">
    <property type="entry name" value="DEXDc"/>
    <property type="match status" value="1"/>
</dbReference>
<evidence type="ECO:0000256" key="2">
    <source>
        <dbReference type="ARBA" id="ARBA00022801"/>
    </source>
</evidence>
<dbReference type="Gene3D" id="3.40.50.300">
    <property type="entry name" value="P-loop containing nucleotide triphosphate hydrolases"/>
    <property type="match status" value="1"/>
</dbReference>
<keyword evidence="2" id="KW-0378">Hydrolase</keyword>
<evidence type="ECO:0000256" key="1">
    <source>
        <dbReference type="ARBA" id="ARBA00022741"/>
    </source>
</evidence>
<name>A0ABV9LYR0_9ALTE</name>
<feature type="domain" description="HD Cas3-type" evidence="6">
    <location>
        <begin position="95"/>
        <end position="335"/>
    </location>
</feature>
<dbReference type="InterPro" id="IPR054712">
    <property type="entry name" value="Cas3-like_dom"/>
</dbReference>
<dbReference type="InterPro" id="IPR006483">
    <property type="entry name" value="CRISPR-assoc_Cas3_HD"/>
</dbReference>
<protein>
    <submittedName>
        <fullName evidence="7">DEAD/DEAH box helicase</fullName>
    </submittedName>
</protein>
<evidence type="ECO:0000259" key="6">
    <source>
        <dbReference type="PROSITE" id="PS51643"/>
    </source>
</evidence>
<dbReference type="PROSITE" id="PS51643">
    <property type="entry name" value="HD_CAS3"/>
    <property type="match status" value="1"/>
</dbReference>
<dbReference type="Proteomes" id="UP001595897">
    <property type="component" value="Unassembled WGS sequence"/>
</dbReference>
<organism evidence="7 8">
    <name type="scientific">Glaciecola siphonariae</name>
    <dbReference type="NCBI Taxonomy" id="521012"/>
    <lineage>
        <taxon>Bacteria</taxon>
        <taxon>Pseudomonadati</taxon>
        <taxon>Pseudomonadota</taxon>
        <taxon>Gammaproteobacteria</taxon>
        <taxon>Alteromonadales</taxon>
        <taxon>Alteromonadaceae</taxon>
        <taxon>Glaciecola</taxon>
    </lineage>
</organism>
<keyword evidence="3 7" id="KW-0347">Helicase</keyword>
<dbReference type="RefSeq" id="WP_382408995.1">
    <property type="nucleotide sequence ID" value="NZ_JBHSGU010000005.1"/>
</dbReference>
<keyword evidence="4" id="KW-0067">ATP-binding</keyword>
<accession>A0ABV9LYR0</accession>
<keyword evidence="5" id="KW-0051">Antiviral defense</keyword>
<evidence type="ECO:0000256" key="3">
    <source>
        <dbReference type="ARBA" id="ARBA00022806"/>
    </source>
</evidence>
<evidence type="ECO:0000256" key="5">
    <source>
        <dbReference type="ARBA" id="ARBA00023118"/>
    </source>
</evidence>
<dbReference type="InterPro" id="IPR048823">
    <property type="entry name" value="Cas3_I-F_Cas2"/>
</dbReference>
<dbReference type="InterPro" id="IPR014001">
    <property type="entry name" value="Helicase_ATP-bd"/>
</dbReference>
<dbReference type="GO" id="GO:0004386">
    <property type="term" value="F:helicase activity"/>
    <property type="evidence" value="ECO:0007669"/>
    <property type="project" value="UniProtKB-KW"/>
</dbReference>
<dbReference type="InterPro" id="IPR006935">
    <property type="entry name" value="Helicase/UvrB_N"/>
</dbReference>
<dbReference type="SUPFAM" id="SSF52540">
    <property type="entry name" value="P-loop containing nucleoside triphosphate hydrolases"/>
    <property type="match status" value="1"/>
</dbReference>
<evidence type="ECO:0000313" key="8">
    <source>
        <dbReference type="Proteomes" id="UP001595897"/>
    </source>
</evidence>
<dbReference type="Pfam" id="PF21384">
    <property type="entry name" value="Cas3_I-F_Cas2"/>
    <property type="match status" value="1"/>
</dbReference>
<gene>
    <name evidence="7" type="ORF">ACFO4O_12425</name>
</gene>
<dbReference type="InterPro" id="IPR027417">
    <property type="entry name" value="P-loop_NTPase"/>
</dbReference>